<protein>
    <submittedName>
        <fullName evidence="2">Uncharacterized protein</fullName>
    </submittedName>
</protein>
<accession>A0A6H1Z7J7</accession>
<feature type="region of interest" description="Disordered" evidence="1">
    <location>
        <begin position="129"/>
        <end position="153"/>
    </location>
</feature>
<name>A0A6H1Z7J7_9ZZZZ</name>
<reference evidence="2" key="1">
    <citation type="submission" date="2020-03" db="EMBL/GenBank/DDBJ databases">
        <title>The deep terrestrial virosphere.</title>
        <authorList>
            <person name="Holmfeldt K."/>
            <person name="Nilsson E."/>
            <person name="Simone D."/>
            <person name="Lopez-Fernandez M."/>
            <person name="Wu X."/>
            <person name="de Brujin I."/>
            <person name="Lundin D."/>
            <person name="Andersson A."/>
            <person name="Bertilsson S."/>
            <person name="Dopson M."/>
        </authorList>
    </citation>
    <scope>NUCLEOTIDE SEQUENCE</scope>
    <source>
        <strain evidence="3">MM171A00328</strain>
        <strain evidence="2">MM171B00216</strain>
    </source>
</reference>
<sequence>MPWQVEDVEQHNAELTDKEKELWVEIANETLERELADGKAREDAEAIAIRVANAAVARAKESRPIHSEGVSLADKLMDAFYEGATVKTAVQGLLKAAQGVSRHPNVPKAVKDHLSSLRTMLKKTWDDLAEEEPAPTPAPATNTAEAAPAGQFDFHEEGSLVAASFEESGAIVPR</sequence>
<evidence type="ECO:0000313" key="2">
    <source>
        <dbReference type="EMBL" id="QJA43534.1"/>
    </source>
</evidence>
<dbReference type="AlphaFoldDB" id="A0A6H1Z7J7"/>
<organism evidence="2">
    <name type="scientific">viral metagenome</name>
    <dbReference type="NCBI Taxonomy" id="1070528"/>
    <lineage>
        <taxon>unclassified sequences</taxon>
        <taxon>metagenomes</taxon>
        <taxon>organismal metagenomes</taxon>
    </lineage>
</organism>
<proteinExistence type="predicted"/>
<gene>
    <name evidence="3" type="ORF">MM171A00328_0030</name>
    <name evidence="2" type="ORF">MM171B00216_0034</name>
</gene>
<evidence type="ECO:0000256" key="1">
    <source>
        <dbReference type="SAM" id="MobiDB-lite"/>
    </source>
</evidence>
<evidence type="ECO:0000313" key="3">
    <source>
        <dbReference type="EMBL" id="QJB00665.1"/>
    </source>
</evidence>
<dbReference type="EMBL" id="MT143888">
    <property type="protein sequence ID" value="QJA43534.1"/>
    <property type="molecule type" value="Genomic_DNA"/>
</dbReference>
<feature type="compositionally biased region" description="Low complexity" evidence="1">
    <location>
        <begin position="139"/>
        <end position="149"/>
    </location>
</feature>
<dbReference type="EMBL" id="MT143698">
    <property type="protein sequence ID" value="QJB00665.1"/>
    <property type="molecule type" value="Genomic_DNA"/>
</dbReference>